<keyword evidence="6" id="KW-1185">Reference proteome</keyword>
<dbReference type="InterPro" id="IPR050251">
    <property type="entry name" value="HpcH-HpaI_aldolase"/>
</dbReference>
<dbReference type="AlphaFoldDB" id="A0ABD5XPI3"/>
<accession>A0ABD5XPI3</accession>
<dbReference type="GeneID" id="81121132"/>
<proteinExistence type="inferred from homology"/>
<keyword evidence="2" id="KW-0479">Metal-binding</keyword>
<name>A0ABD5XPI3_9EURY</name>
<comment type="similarity">
    <text evidence="1">Belongs to the HpcH/HpaI aldolase family.</text>
</comment>
<sequence>MATTTAPRTIRERIDDDAVALGVLDTTYSPTLVELFGDLGLDFVWIDLEHGGPSPDGPHLEHLLRAAERTGIDLLVRTPDARPATVRKCLDLGVRSLFLPRIESAHEVARAVRSARFRVDGVPGDRGLASPRASRWGTVDDYVAREDRETLIGTTVETRAAVDDLDAILDIPELGFVFVGPFDLSVSLGHPGELDHPDVRDAVETVVSKTLDAGVPLGGLGFGMDDVNAKADAGYRILNLGSTTGVLAGAVDDWVDAYDGERRTT</sequence>
<dbReference type="RefSeq" id="WP_284013940.1">
    <property type="nucleotide sequence ID" value="NZ_CP126156.1"/>
</dbReference>
<comment type="caution">
    <text evidence="5">The sequence shown here is derived from an EMBL/GenBank/DDBJ whole genome shotgun (WGS) entry which is preliminary data.</text>
</comment>
<evidence type="ECO:0000313" key="6">
    <source>
        <dbReference type="Proteomes" id="UP001596368"/>
    </source>
</evidence>
<dbReference type="InterPro" id="IPR005000">
    <property type="entry name" value="Aldolase/citrate-lyase_domain"/>
</dbReference>
<dbReference type="EMBL" id="JBHSZG010000001">
    <property type="protein sequence ID" value="MFC7136988.1"/>
    <property type="molecule type" value="Genomic_DNA"/>
</dbReference>
<dbReference type="Gene3D" id="3.20.20.60">
    <property type="entry name" value="Phosphoenolpyruvate-binding domains"/>
    <property type="match status" value="1"/>
</dbReference>
<dbReference type="InterPro" id="IPR040442">
    <property type="entry name" value="Pyrv_kinase-like_dom_sf"/>
</dbReference>
<dbReference type="PANTHER" id="PTHR30502:SF0">
    <property type="entry name" value="PHOSPHOENOLPYRUVATE CARBOXYLASE FAMILY PROTEIN"/>
    <property type="match status" value="1"/>
</dbReference>
<organism evidence="5 6">
    <name type="scientific">Halobaculum litoreum</name>
    <dbReference type="NCBI Taxonomy" id="3031998"/>
    <lineage>
        <taxon>Archaea</taxon>
        <taxon>Methanobacteriati</taxon>
        <taxon>Methanobacteriota</taxon>
        <taxon>Stenosarchaea group</taxon>
        <taxon>Halobacteria</taxon>
        <taxon>Halobacteriales</taxon>
        <taxon>Haloferacaceae</taxon>
        <taxon>Halobaculum</taxon>
    </lineage>
</organism>
<evidence type="ECO:0000256" key="3">
    <source>
        <dbReference type="ARBA" id="ARBA00023239"/>
    </source>
</evidence>
<dbReference type="Pfam" id="PF03328">
    <property type="entry name" value="HpcH_HpaI"/>
    <property type="match status" value="1"/>
</dbReference>
<keyword evidence="3 5" id="KW-0456">Lyase</keyword>
<reference evidence="5 6" key="1">
    <citation type="journal article" date="2019" name="Int. J. Syst. Evol. Microbiol.">
        <title>The Global Catalogue of Microorganisms (GCM) 10K type strain sequencing project: providing services to taxonomists for standard genome sequencing and annotation.</title>
        <authorList>
            <consortium name="The Broad Institute Genomics Platform"/>
            <consortium name="The Broad Institute Genome Sequencing Center for Infectious Disease"/>
            <person name="Wu L."/>
            <person name="Ma J."/>
        </authorList>
    </citation>
    <scope>NUCLEOTIDE SEQUENCE [LARGE SCALE GENOMIC DNA]</scope>
    <source>
        <strain evidence="5 6">DT92</strain>
    </source>
</reference>
<dbReference type="GO" id="GO:0016829">
    <property type="term" value="F:lyase activity"/>
    <property type="evidence" value="ECO:0007669"/>
    <property type="project" value="UniProtKB-KW"/>
</dbReference>
<evidence type="ECO:0000256" key="1">
    <source>
        <dbReference type="ARBA" id="ARBA00005568"/>
    </source>
</evidence>
<dbReference type="Proteomes" id="UP001596368">
    <property type="component" value="Unassembled WGS sequence"/>
</dbReference>
<gene>
    <name evidence="5" type="ORF">ACFQRB_11990</name>
</gene>
<evidence type="ECO:0000313" key="5">
    <source>
        <dbReference type="EMBL" id="MFC7136988.1"/>
    </source>
</evidence>
<dbReference type="SUPFAM" id="SSF51621">
    <property type="entry name" value="Phosphoenolpyruvate/pyruvate domain"/>
    <property type="match status" value="1"/>
</dbReference>
<dbReference type="PANTHER" id="PTHR30502">
    <property type="entry name" value="2-KETO-3-DEOXY-L-RHAMNONATE ALDOLASE"/>
    <property type="match status" value="1"/>
</dbReference>
<evidence type="ECO:0000259" key="4">
    <source>
        <dbReference type="Pfam" id="PF03328"/>
    </source>
</evidence>
<dbReference type="InterPro" id="IPR015813">
    <property type="entry name" value="Pyrv/PenolPyrv_kinase-like_dom"/>
</dbReference>
<feature type="domain" description="HpcH/HpaI aldolase/citrate lyase" evidence="4">
    <location>
        <begin position="29"/>
        <end position="248"/>
    </location>
</feature>
<evidence type="ECO:0000256" key="2">
    <source>
        <dbReference type="ARBA" id="ARBA00022723"/>
    </source>
</evidence>
<dbReference type="GO" id="GO:0046872">
    <property type="term" value="F:metal ion binding"/>
    <property type="evidence" value="ECO:0007669"/>
    <property type="project" value="UniProtKB-KW"/>
</dbReference>
<protein>
    <submittedName>
        <fullName evidence="5">HpcH/HpaI aldolase/citrate lyase family protein</fullName>
    </submittedName>
</protein>